<feature type="compositionally biased region" description="Acidic residues" evidence="1">
    <location>
        <begin position="16"/>
        <end position="26"/>
    </location>
</feature>
<evidence type="ECO:0000256" key="1">
    <source>
        <dbReference type="SAM" id="MobiDB-lite"/>
    </source>
</evidence>
<accession>A0A819X2B7</accession>
<dbReference type="Proteomes" id="UP000663868">
    <property type="component" value="Unassembled WGS sequence"/>
</dbReference>
<feature type="compositionally biased region" description="Polar residues" evidence="1">
    <location>
        <begin position="107"/>
        <end position="117"/>
    </location>
</feature>
<protein>
    <submittedName>
        <fullName evidence="2">Uncharacterized protein</fullName>
    </submittedName>
</protein>
<reference evidence="2" key="1">
    <citation type="submission" date="2021-02" db="EMBL/GenBank/DDBJ databases">
        <authorList>
            <person name="Nowell W R."/>
        </authorList>
    </citation>
    <scope>NUCLEOTIDE SEQUENCE</scope>
</reference>
<name>A0A819X2B7_9BILA</name>
<comment type="caution">
    <text evidence="2">The sequence shown here is derived from an EMBL/GenBank/DDBJ whole genome shotgun (WGS) entry which is preliminary data.</text>
</comment>
<dbReference type="AlphaFoldDB" id="A0A819X2B7"/>
<feature type="compositionally biased region" description="Polar residues" evidence="1">
    <location>
        <begin position="1"/>
        <end position="11"/>
    </location>
</feature>
<gene>
    <name evidence="2" type="ORF">KXQ929_LOCUS36146</name>
</gene>
<evidence type="ECO:0000313" key="2">
    <source>
        <dbReference type="EMBL" id="CAF4130346.1"/>
    </source>
</evidence>
<feature type="compositionally biased region" description="Basic residues" evidence="1">
    <location>
        <begin position="70"/>
        <end position="79"/>
    </location>
</feature>
<sequence length="124" mass="14443">MNEVQQASQPFANDETASDSEVDEDDFDHHDKNENELIIEISEDYNENEEESFNRFDKPRNELLGEESRGKKRQSRHSHSASDGPRQKKQKPQEYTTERDHELNNEPKVQSSITIDQQGLLRDG</sequence>
<evidence type="ECO:0000313" key="3">
    <source>
        <dbReference type="Proteomes" id="UP000663868"/>
    </source>
</evidence>
<feature type="region of interest" description="Disordered" evidence="1">
    <location>
        <begin position="1"/>
        <end position="124"/>
    </location>
</feature>
<feature type="compositionally biased region" description="Acidic residues" evidence="1">
    <location>
        <begin position="41"/>
        <end position="51"/>
    </location>
</feature>
<proteinExistence type="predicted"/>
<organism evidence="2 3">
    <name type="scientific">Adineta steineri</name>
    <dbReference type="NCBI Taxonomy" id="433720"/>
    <lineage>
        <taxon>Eukaryota</taxon>
        <taxon>Metazoa</taxon>
        <taxon>Spiralia</taxon>
        <taxon>Gnathifera</taxon>
        <taxon>Rotifera</taxon>
        <taxon>Eurotatoria</taxon>
        <taxon>Bdelloidea</taxon>
        <taxon>Adinetida</taxon>
        <taxon>Adinetidae</taxon>
        <taxon>Adineta</taxon>
    </lineage>
</organism>
<dbReference type="EMBL" id="CAJOBB010005494">
    <property type="protein sequence ID" value="CAF4130346.1"/>
    <property type="molecule type" value="Genomic_DNA"/>
</dbReference>
<feature type="compositionally biased region" description="Basic and acidic residues" evidence="1">
    <location>
        <begin position="52"/>
        <end position="69"/>
    </location>
</feature>
<feature type="compositionally biased region" description="Basic and acidic residues" evidence="1">
    <location>
        <begin position="96"/>
        <end position="105"/>
    </location>
</feature>